<feature type="region of interest" description="Disordered" evidence="1">
    <location>
        <begin position="152"/>
        <end position="174"/>
    </location>
</feature>
<name>A0A430FUS0_9BIFI</name>
<evidence type="ECO:0000313" key="3">
    <source>
        <dbReference type="Proteomes" id="UP000287470"/>
    </source>
</evidence>
<keyword evidence="3" id="KW-1185">Reference proteome</keyword>
<sequence length="430" mass="47168">MRSHPDIDRLRAEAERYRRCFVPETSAQRHAVVTRVKAGILVRPHRGMYADAGYWESLDPAERTRHIIRTLARQRPGRVFAGLSAAAMMQLEYGWRLHDDGAIFLASSFGKRMSAAGEGCAGSGICRIVMRQAPTVMIVRTRDGRGSSTVILPVSSDASNPTTGGTMTGAPPSASTAIRPIVGTPDGPSAVTANVMHRPDSWIDGMSSDMANTSPTVPPSGVASDVVDTVLVTSPARTLVDCGLRYPFVEMLPMFDSAFRRHLVTREQILEVCDGVHADCGHVFRLLRHANPLNENGGESRCYATIIDEGFAVPQSQVVFVDPNAPWNRYRADFVWHTPDGRVIVLEYDGTAKYVDPTMTKRRDVRDVVRAEREREAALRRAGVTTIIRVNHDEVVRRVPLVHKLLEAGVPMAVAHPLYERPAGTAADAC</sequence>
<dbReference type="AlphaFoldDB" id="A0A430FUS0"/>
<protein>
    <submittedName>
        <fullName evidence="2">CTP synthase</fullName>
    </submittedName>
</protein>
<evidence type="ECO:0000313" key="2">
    <source>
        <dbReference type="EMBL" id="RSX57212.1"/>
    </source>
</evidence>
<reference evidence="2 3" key="1">
    <citation type="submission" date="2018-09" db="EMBL/GenBank/DDBJ databases">
        <title>Characterization of the phylogenetic diversity of five novel species belonging to the genus Bifidobacterium.</title>
        <authorList>
            <person name="Lugli G.A."/>
            <person name="Duranti S."/>
            <person name="Milani C."/>
        </authorList>
    </citation>
    <scope>NUCLEOTIDE SEQUENCE [LARGE SCALE GENOMIC DNA]</scope>
    <source>
        <strain evidence="2 3">2033B</strain>
    </source>
</reference>
<comment type="caution">
    <text evidence="2">The sequence shown here is derived from an EMBL/GenBank/DDBJ whole genome shotgun (WGS) entry which is preliminary data.</text>
</comment>
<feature type="compositionally biased region" description="Low complexity" evidence="1">
    <location>
        <begin position="161"/>
        <end position="172"/>
    </location>
</feature>
<accession>A0A430FUS0</accession>
<evidence type="ECO:0000256" key="1">
    <source>
        <dbReference type="SAM" id="MobiDB-lite"/>
    </source>
</evidence>
<gene>
    <name evidence="2" type="ORF">D2E24_0805</name>
</gene>
<proteinExistence type="predicted"/>
<dbReference type="Proteomes" id="UP000287470">
    <property type="component" value="Unassembled WGS sequence"/>
</dbReference>
<dbReference type="EMBL" id="QXGK01000006">
    <property type="protein sequence ID" value="RSX57212.1"/>
    <property type="molecule type" value="Genomic_DNA"/>
</dbReference>
<organism evidence="2 3">
    <name type="scientific">Bifidobacterium samirii</name>
    <dbReference type="NCBI Taxonomy" id="2306974"/>
    <lineage>
        <taxon>Bacteria</taxon>
        <taxon>Bacillati</taxon>
        <taxon>Actinomycetota</taxon>
        <taxon>Actinomycetes</taxon>
        <taxon>Bifidobacteriales</taxon>
        <taxon>Bifidobacteriaceae</taxon>
        <taxon>Bifidobacterium</taxon>
    </lineage>
</organism>